<feature type="region of interest" description="Disordered" evidence="1">
    <location>
        <begin position="232"/>
        <end position="260"/>
    </location>
</feature>
<sequence>MRVWRGRSVTCGCPALGASHQVGQGVARRRSRPAPRVLDGPAAACDPRTMHFSSMALASDGDDPAELQAHLTRYQPPENEVGAEIGGVHVLSRTEDVALVLAGARVHSTGIELELELRLRVAGHDGTRHRDFWEAVEQTWVGVALADGTRVVARPARSFGRRPGEATYVLSQSGGGGGGRSYRQTFWLSPAPPAGDLVVVVANPELGLPEGRHTLPTAALAEAAATALVLWPWEPDPPVDPDDAGRPSPPPSGWFAEPPA</sequence>
<comment type="caution">
    <text evidence="2">The sequence shown here is derived from an EMBL/GenBank/DDBJ whole genome shotgun (WGS) entry which is preliminary data.</text>
</comment>
<name>A0A512PE38_9CELL</name>
<evidence type="ECO:0000256" key="1">
    <source>
        <dbReference type="SAM" id="MobiDB-lite"/>
    </source>
</evidence>
<dbReference type="EMBL" id="BKAL01000007">
    <property type="protein sequence ID" value="GEP69470.1"/>
    <property type="molecule type" value="Genomic_DNA"/>
</dbReference>
<dbReference type="Proteomes" id="UP000321798">
    <property type="component" value="Unassembled WGS sequence"/>
</dbReference>
<evidence type="ECO:0000313" key="3">
    <source>
        <dbReference type="Proteomes" id="UP000321798"/>
    </source>
</evidence>
<reference evidence="2 3" key="1">
    <citation type="submission" date="2019-07" db="EMBL/GenBank/DDBJ databases">
        <title>Whole genome shotgun sequence of Cellulomonas soli NBRC 109434.</title>
        <authorList>
            <person name="Hosoyama A."/>
            <person name="Uohara A."/>
            <person name="Ohji S."/>
            <person name="Ichikawa N."/>
        </authorList>
    </citation>
    <scope>NUCLEOTIDE SEQUENCE [LARGE SCALE GENOMIC DNA]</scope>
    <source>
        <strain evidence="2 3">NBRC 109434</strain>
    </source>
</reference>
<protein>
    <submittedName>
        <fullName evidence="2">Uncharacterized protein</fullName>
    </submittedName>
</protein>
<evidence type="ECO:0000313" key="2">
    <source>
        <dbReference type="EMBL" id="GEP69470.1"/>
    </source>
</evidence>
<keyword evidence="3" id="KW-1185">Reference proteome</keyword>
<feature type="compositionally biased region" description="Pro residues" evidence="1">
    <location>
        <begin position="247"/>
        <end position="260"/>
    </location>
</feature>
<accession>A0A512PE38</accession>
<organism evidence="2 3">
    <name type="scientific">Cellulomonas soli</name>
    <dbReference type="NCBI Taxonomy" id="931535"/>
    <lineage>
        <taxon>Bacteria</taxon>
        <taxon>Bacillati</taxon>
        <taxon>Actinomycetota</taxon>
        <taxon>Actinomycetes</taxon>
        <taxon>Micrococcales</taxon>
        <taxon>Cellulomonadaceae</taxon>
        <taxon>Cellulomonas</taxon>
    </lineage>
</organism>
<dbReference type="AlphaFoldDB" id="A0A512PE38"/>
<gene>
    <name evidence="2" type="ORF">CSO01_21850</name>
</gene>
<proteinExistence type="predicted"/>